<dbReference type="InterPro" id="IPR051333">
    <property type="entry name" value="CLIP_Serine_Protease"/>
</dbReference>
<dbReference type="GO" id="GO:0004252">
    <property type="term" value="F:serine-type endopeptidase activity"/>
    <property type="evidence" value="ECO:0007669"/>
    <property type="project" value="InterPro"/>
</dbReference>
<dbReference type="Gene3D" id="2.40.10.10">
    <property type="entry name" value="Trypsin-like serine proteases"/>
    <property type="match status" value="1"/>
</dbReference>
<evidence type="ECO:0000313" key="2">
    <source>
        <dbReference type="Proteomes" id="UP000887574"/>
    </source>
</evidence>
<dbReference type="InterPro" id="IPR001254">
    <property type="entry name" value="Trypsin_dom"/>
</dbReference>
<dbReference type="SUPFAM" id="SSF50494">
    <property type="entry name" value="Trypsin-like serine proteases"/>
    <property type="match status" value="1"/>
</dbReference>
<sequence length="337" mass="37833">MHKYMVFQSYFSFTNAFNPNFLPPLLYPVFRCLFLSCWSQKWLRKLNYEEQQKIREYCTQHSTVQNRIIHGTFAQEGQFPHTVVLTQNDGSGGEMTLCTGTLITRRHIVTARHCFHTSDQASNFTLKVGGVCHSIGDGCDKDDMTVLHYDFAIFDNNSTLGSEADISIIQLKEDVSDDLVLSGEVSVACLPWKGEQHAKHLRYGFANFSKYDGNDYMLVAFSNTSQGQVGGDHGDSGSGVVTYDHDLKNYLLWGILVKGGNTTGIPSDYQTIILNLSEYYEDLCFYIGLCPGSVEGLMPKLNMGGMFWHDIGARPNLLLHNTFGLFPTKPTKLLAKE</sequence>
<protein>
    <submittedName>
        <fullName evidence="3">Peptidase S1 domain-containing protein</fullName>
    </submittedName>
</protein>
<dbReference type="PANTHER" id="PTHR24260">
    <property type="match status" value="1"/>
</dbReference>
<dbReference type="AlphaFoldDB" id="A0A915E3Q9"/>
<dbReference type="SMART" id="SM00020">
    <property type="entry name" value="Tryp_SPc"/>
    <property type="match status" value="1"/>
</dbReference>
<feature type="domain" description="Peptidase S1" evidence="1">
    <location>
        <begin position="68"/>
        <end position="285"/>
    </location>
</feature>
<evidence type="ECO:0000259" key="1">
    <source>
        <dbReference type="PROSITE" id="PS50240"/>
    </source>
</evidence>
<dbReference type="Proteomes" id="UP000887574">
    <property type="component" value="Unplaced"/>
</dbReference>
<evidence type="ECO:0000313" key="3">
    <source>
        <dbReference type="WBParaSite" id="jg26387.1"/>
    </source>
</evidence>
<dbReference type="InterPro" id="IPR043504">
    <property type="entry name" value="Peptidase_S1_PA_chymotrypsin"/>
</dbReference>
<reference evidence="3" key="1">
    <citation type="submission" date="2022-11" db="UniProtKB">
        <authorList>
            <consortium name="WormBaseParasite"/>
        </authorList>
    </citation>
    <scope>IDENTIFICATION</scope>
</reference>
<dbReference type="PROSITE" id="PS50240">
    <property type="entry name" value="TRYPSIN_DOM"/>
    <property type="match status" value="1"/>
</dbReference>
<organism evidence="2 3">
    <name type="scientific">Ditylenchus dipsaci</name>
    <dbReference type="NCBI Taxonomy" id="166011"/>
    <lineage>
        <taxon>Eukaryota</taxon>
        <taxon>Metazoa</taxon>
        <taxon>Ecdysozoa</taxon>
        <taxon>Nematoda</taxon>
        <taxon>Chromadorea</taxon>
        <taxon>Rhabditida</taxon>
        <taxon>Tylenchina</taxon>
        <taxon>Tylenchomorpha</taxon>
        <taxon>Sphaerularioidea</taxon>
        <taxon>Anguinidae</taxon>
        <taxon>Anguininae</taxon>
        <taxon>Ditylenchus</taxon>
    </lineage>
</organism>
<dbReference type="GO" id="GO:0006508">
    <property type="term" value="P:proteolysis"/>
    <property type="evidence" value="ECO:0007669"/>
    <property type="project" value="InterPro"/>
</dbReference>
<dbReference type="InterPro" id="IPR009003">
    <property type="entry name" value="Peptidase_S1_PA"/>
</dbReference>
<dbReference type="Pfam" id="PF00089">
    <property type="entry name" value="Trypsin"/>
    <property type="match status" value="1"/>
</dbReference>
<dbReference type="WBParaSite" id="jg26387.1">
    <property type="protein sequence ID" value="jg26387.1"/>
    <property type="gene ID" value="jg26387"/>
</dbReference>
<accession>A0A915E3Q9</accession>
<keyword evidence="2" id="KW-1185">Reference proteome</keyword>
<proteinExistence type="predicted"/>
<dbReference type="PANTHER" id="PTHR24260:SF136">
    <property type="entry name" value="GH08193P-RELATED"/>
    <property type="match status" value="1"/>
</dbReference>
<name>A0A915E3Q9_9BILA</name>